<evidence type="ECO:0000256" key="1">
    <source>
        <dbReference type="ARBA" id="ARBA00022485"/>
    </source>
</evidence>
<dbReference type="AlphaFoldDB" id="A0AAW7Z9S4"/>
<dbReference type="PANTHER" id="PTHR43687">
    <property type="entry name" value="ADENYLYLSULFATE REDUCTASE, BETA SUBUNIT"/>
    <property type="match status" value="1"/>
</dbReference>
<evidence type="ECO:0000256" key="2">
    <source>
        <dbReference type="ARBA" id="ARBA00022723"/>
    </source>
</evidence>
<dbReference type="PROSITE" id="PS51379">
    <property type="entry name" value="4FE4S_FER_2"/>
    <property type="match status" value="2"/>
</dbReference>
<feature type="domain" description="4Fe-4S ferredoxin-type" evidence="5">
    <location>
        <begin position="44"/>
        <end position="73"/>
    </location>
</feature>
<keyword evidence="1" id="KW-0004">4Fe-4S</keyword>
<dbReference type="Gene3D" id="3.30.70.20">
    <property type="match status" value="1"/>
</dbReference>
<dbReference type="InterPro" id="IPR017896">
    <property type="entry name" value="4Fe4S_Fe-S-bd"/>
</dbReference>
<evidence type="ECO:0000256" key="4">
    <source>
        <dbReference type="ARBA" id="ARBA00023014"/>
    </source>
</evidence>
<gene>
    <name evidence="6" type="ORF">P6N53_02855</name>
</gene>
<evidence type="ECO:0000256" key="3">
    <source>
        <dbReference type="ARBA" id="ARBA00023004"/>
    </source>
</evidence>
<dbReference type="PANTHER" id="PTHR43687:SF4">
    <property type="entry name" value="BLR5484 PROTEIN"/>
    <property type="match status" value="1"/>
</dbReference>
<dbReference type="PROSITE" id="PS00198">
    <property type="entry name" value="4FE4S_FER_1"/>
    <property type="match status" value="1"/>
</dbReference>
<evidence type="ECO:0000259" key="5">
    <source>
        <dbReference type="PROSITE" id="PS51379"/>
    </source>
</evidence>
<dbReference type="InterPro" id="IPR017900">
    <property type="entry name" value="4Fe4S_Fe_S_CS"/>
</dbReference>
<keyword evidence="3" id="KW-0408">Iron</keyword>
<proteinExistence type="predicted"/>
<comment type="caution">
    <text evidence="6">The sequence shown here is derived from an EMBL/GenBank/DDBJ whole genome shotgun (WGS) entry which is preliminary data.</text>
</comment>
<name>A0AAW7Z9S4_9FIRM</name>
<dbReference type="Proteomes" id="UP001172911">
    <property type="component" value="Unassembled WGS sequence"/>
</dbReference>
<sequence length="75" mass="8074">MKGNTPVPRLKNHRIVVNQAWCKKCGICIAFCAKGVLALGDGGMVESVRSDNCVGCGICESLCPDYAITLEEEEE</sequence>
<keyword evidence="7" id="KW-1185">Reference proteome</keyword>
<dbReference type="GO" id="GO:0051539">
    <property type="term" value="F:4 iron, 4 sulfur cluster binding"/>
    <property type="evidence" value="ECO:0007669"/>
    <property type="project" value="UniProtKB-KW"/>
</dbReference>
<dbReference type="Pfam" id="PF13237">
    <property type="entry name" value="Fer4_10"/>
    <property type="match status" value="1"/>
</dbReference>
<evidence type="ECO:0000313" key="6">
    <source>
        <dbReference type="EMBL" id="MDO7786160.1"/>
    </source>
</evidence>
<protein>
    <submittedName>
        <fullName evidence="6">4Fe-4S binding protein</fullName>
    </submittedName>
</protein>
<reference evidence="6" key="1">
    <citation type="journal article" date="2023" name="J. Hazard. Mater.">
        <title>Anaerobic biodegradation of pyrene and benzo[a]pyrene by a new sulfate-reducing Desulforamulus aquiferis strain DSA.</title>
        <authorList>
            <person name="Zhang Z."/>
            <person name="Sun J."/>
            <person name="Gong X."/>
            <person name="Wang C."/>
            <person name="Wang H."/>
        </authorList>
    </citation>
    <scope>NUCLEOTIDE SEQUENCE</scope>
    <source>
        <strain evidence="6">DSA</strain>
    </source>
</reference>
<organism evidence="6 7">
    <name type="scientific">Desulforamulus aquiferis</name>
    <dbReference type="NCBI Taxonomy" id="1397668"/>
    <lineage>
        <taxon>Bacteria</taxon>
        <taxon>Bacillati</taxon>
        <taxon>Bacillota</taxon>
        <taxon>Clostridia</taxon>
        <taxon>Eubacteriales</taxon>
        <taxon>Peptococcaceae</taxon>
        <taxon>Desulforamulus</taxon>
    </lineage>
</organism>
<feature type="domain" description="4Fe-4S ferredoxin-type" evidence="5">
    <location>
        <begin position="13"/>
        <end position="42"/>
    </location>
</feature>
<reference evidence="6" key="2">
    <citation type="submission" date="2023-03" db="EMBL/GenBank/DDBJ databases">
        <authorList>
            <person name="Zhang Z."/>
        </authorList>
    </citation>
    <scope>NUCLEOTIDE SEQUENCE</scope>
    <source>
        <strain evidence="6">DSA</strain>
    </source>
</reference>
<dbReference type="InterPro" id="IPR050572">
    <property type="entry name" value="Fe-S_Ferredoxin"/>
</dbReference>
<dbReference type="EMBL" id="JARPTC010000003">
    <property type="protein sequence ID" value="MDO7786160.1"/>
    <property type="molecule type" value="Genomic_DNA"/>
</dbReference>
<dbReference type="RefSeq" id="WP_304541027.1">
    <property type="nucleotide sequence ID" value="NZ_JARPTC010000003.1"/>
</dbReference>
<dbReference type="SUPFAM" id="SSF54862">
    <property type="entry name" value="4Fe-4S ferredoxins"/>
    <property type="match status" value="1"/>
</dbReference>
<accession>A0AAW7Z9S4</accession>
<keyword evidence="4" id="KW-0411">Iron-sulfur</keyword>
<dbReference type="GO" id="GO:0046872">
    <property type="term" value="F:metal ion binding"/>
    <property type="evidence" value="ECO:0007669"/>
    <property type="project" value="UniProtKB-KW"/>
</dbReference>
<keyword evidence="2" id="KW-0479">Metal-binding</keyword>
<evidence type="ECO:0000313" key="7">
    <source>
        <dbReference type="Proteomes" id="UP001172911"/>
    </source>
</evidence>